<reference evidence="1" key="1">
    <citation type="journal article" date="2020" name="Nature">
        <title>Giant virus diversity and host interactions through global metagenomics.</title>
        <authorList>
            <person name="Schulz F."/>
            <person name="Roux S."/>
            <person name="Paez-Espino D."/>
            <person name="Jungbluth S."/>
            <person name="Walsh D.A."/>
            <person name="Denef V.J."/>
            <person name="McMahon K.D."/>
            <person name="Konstantinidis K.T."/>
            <person name="Eloe-Fadrosh E.A."/>
            <person name="Kyrpides N.C."/>
            <person name="Woyke T."/>
        </authorList>
    </citation>
    <scope>NUCLEOTIDE SEQUENCE</scope>
    <source>
        <strain evidence="1">GVMAG-S-1035375-24</strain>
    </source>
</reference>
<sequence>MSITIGPNTGGTYPTALANNTVFYKYEPFSFTITSTAILTVSGTLVSYCSGSGSTSVVFASSGFATVGSASGETLTITPTGGTATTYTFFINAGRFVITPAIQGIVLYQNEPISNTLSTLGYSASIVSFQAQTLLCNIYTVPALPSSTLTLTGPVNTATTSTFSLGGTPGLLSATSNYYIVGSNTTNGYVATTIFPIQVSNERIWINSSSPATNSGSTFTLTSPIVLTLNVQLLGSPVFTSFCPVSALAGVTYTSNNFPPGVSLSNQSGSVTIIGTPTTSTATTYASTITATAFGLSRVTATLNLTFNYAPIIIFNPGVVNVYSNVAFSNQFSASVFPSNALVTFTSSGFPASFTLTPTGLLTGTTSVSTTGTVTAASAGLTPVTSNVTITASPVPISITASPSSLSGIVGQTPSTMTLTFSSGAYLPNFNFIAPGGVTCTGLPTPFVFSWTYPNLTATIVGTINSSTPLGPATFSVTVKSIDGATNTLAIPYSFSLDSGTITTVTSSPFQWTQNVAITPIQFSGTNVSGVPILYYFGTGAIPPGLFVSPGGILYGTPTTPASTQTFTGLSFTTGLSFSTIPIGSSYSYSVSADTVQLTSTVALPTLTPGSPVSVPLTTQTLSGVQPTGTLTTSAYAYGLTTTMPTTNPAAPAYVSGILGSCVYPSGIVLPSSVTIPGTVSPNSIPAVIGLSNANPQTINRFIVGEGSTGGYTVYCDYGTMTTFSPVYTQPFSPLPGPHGFQIISNATTSLAKWSGALMIVDGTANTIVSTNLGTFSQVAPGGTITYSIYYSSWWIAHNDAGNLLFSQSPAATWTVATPSGSSLAPSQSAGLGTAVSGYVLCGFMSYLLLGGGANINNKALFWTAVTSLPLASGFTFTATDCSLTNVYSIAASSTVAVAGGTSSTLAPAMQYSTNGISWINITITNGQPTLTSVTSVVYGGSAVNAWMALGPNGVAWSADGKTWTQLPLTLSGGLGPIQFDGLYWSFFLTSGGVFTMYYHDALSSTILTPSSWKSVTVNFASPPSALYLYPTPIYTLSGSPQVTLYAGTTPTGPTFTSIPTTYAIYQYIPITPITFSATNSPTYFLGSTLPPGMTWNGSTISGLSVKLGTFAVTVYAQSTIGTSSQTITFIVSRAPILQNITSAAEYTSFVREKVTADASTSSINSHITPFKVGSFLLERPPAIITAPEICCETTQSVKRIIN</sequence>
<protein>
    <submittedName>
        <fullName evidence="1">Uncharacterized protein</fullName>
    </submittedName>
</protein>
<evidence type="ECO:0000313" key="1">
    <source>
        <dbReference type="EMBL" id="QHS79848.1"/>
    </source>
</evidence>
<proteinExistence type="predicted"/>
<dbReference type="EMBL" id="MN740664">
    <property type="protein sequence ID" value="QHS79848.1"/>
    <property type="molecule type" value="Genomic_DNA"/>
</dbReference>
<name>A0A6C0AJ95_9ZZZZ</name>
<organism evidence="1">
    <name type="scientific">viral metagenome</name>
    <dbReference type="NCBI Taxonomy" id="1070528"/>
    <lineage>
        <taxon>unclassified sequences</taxon>
        <taxon>metagenomes</taxon>
        <taxon>organismal metagenomes</taxon>
    </lineage>
</organism>
<accession>A0A6C0AJ95</accession>
<dbReference type="AlphaFoldDB" id="A0A6C0AJ95"/>